<organism evidence="2 3">
    <name type="scientific">Leersia perrieri</name>
    <dbReference type="NCBI Taxonomy" id="77586"/>
    <lineage>
        <taxon>Eukaryota</taxon>
        <taxon>Viridiplantae</taxon>
        <taxon>Streptophyta</taxon>
        <taxon>Embryophyta</taxon>
        <taxon>Tracheophyta</taxon>
        <taxon>Spermatophyta</taxon>
        <taxon>Magnoliopsida</taxon>
        <taxon>Liliopsida</taxon>
        <taxon>Poales</taxon>
        <taxon>Poaceae</taxon>
        <taxon>BOP clade</taxon>
        <taxon>Oryzoideae</taxon>
        <taxon>Oryzeae</taxon>
        <taxon>Oryzinae</taxon>
        <taxon>Leersia</taxon>
    </lineage>
</organism>
<name>A0A0D9Y1L1_9ORYZ</name>
<feature type="region of interest" description="Disordered" evidence="1">
    <location>
        <begin position="1"/>
        <end position="86"/>
    </location>
</feature>
<reference evidence="2" key="3">
    <citation type="submission" date="2015-04" db="UniProtKB">
        <authorList>
            <consortium name="EnsemblPlants"/>
        </authorList>
    </citation>
    <scope>IDENTIFICATION</scope>
</reference>
<evidence type="ECO:0000256" key="1">
    <source>
        <dbReference type="SAM" id="MobiDB-lite"/>
    </source>
</evidence>
<reference evidence="3" key="2">
    <citation type="submission" date="2013-12" db="EMBL/GenBank/DDBJ databases">
        <authorList>
            <person name="Yu Y."/>
            <person name="Lee S."/>
            <person name="de Baynast K."/>
            <person name="Wissotski M."/>
            <person name="Liu L."/>
            <person name="Talag J."/>
            <person name="Goicoechea J."/>
            <person name="Angelova A."/>
            <person name="Jetty R."/>
            <person name="Kudrna D."/>
            <person name="Golser W."/>
            <person name="Rivera L."/>
            <person name="Zhang J."/>
            <person name="Wing R."/>
        </authorList>
    </citation>
    <scope>NUCLEOTIDE SEQUENCE</scope>
</reference>
<dbReference type="HOGENOM" id="CLU_2501181_0_0_1"/>
<proteinExistence type="predicted"/>
<dbReference type="EnsemblPlants" id="LPERR12G16220.1">
    <property type="protein sequence ID" value="LPERR12G16220.1"/>
    <property type="gene ID" value="LPERR12G16220"/>
</dbReference>
<dbReference type="AlphaFoldDB" id="A0A0D9Y1L1"/>
<sequence>MQKTFPLLPREGSKSPPNFSPNPPLRSAPKLTSTSRLLSSLFKIPSSPRRRRHPSPPLPPLPEPSRTFFLEGGAARTAGPKAASGV</sequence>
<dbReference type="Gramene" id="LPERR12G16220.1">
    <property type="protein sequence ID" value="LPERR12G16220.1"/>
    <property type="gene ID" value="LPERR12G16220"/>
</dbReference>
<evidence type="ECO:0000313" key="2">
    <source>
        <dbReference type="EnsemblPlants" id="LPERR12G16220.1"/>
    </source>
</evidence>
<accession>A0A0D9Y1L1</accession>
<dbReference type="Proteomes" id="UP000032180">
    <property type="component" value="Chromosome 12"/>
</dbReference>
<reference evidence="2 3" key="1">
    <citation type="submission" date="2012-08" db="EMBL/GenBank/DDBJ databases">
        <title>Oryza genome evolution.</title>
        <authorList>
            <person name="Wing R.A."/>
        </authorList>
    </citation>
    <scope>NUCLEOTIDE SEQUENCE</scope>
</reference>
<evidence type="ECO:0000313" key="3">
    <source>
        <dbReference type="Proteomes" id="UP000032180"/>
    </source>
</evidence>
<feature type="compositionally biased region" description="Low complexity" evidence="1">
    <location>
        <begin position="31"/>
        <end position="47"/>
    </location>
</feature>
<protein>
    <submittedName>
        <fullName evidence="2">Uncharacterized protein</fullName>
    </submittedName>
</protein>
<keyword evidence="3" id="KW-1185">Reference proteome</keyword>